<evidence type="ECO:0000256" key="1">
    <source>
        <dbReference type="ARBA" id="ARBA00006484"/>
    </source>
</evidence>
<dbReference type="InterPro" id="IPR002347">
    <property type="entry name" value="SDR_fam"/>
</dbReference>
<dbReference type="SUPFAM" id="SSF51735">
    <property type="entry name" value="NAD(P)-binding Rossmann-fold domains"/>
    <property type="match status" value="1"/>
</dbReference>
<accession>A0ABS9TB88</accession>
<dbReference type="EMBL" id="JAKXMK010000007">
    <property type="protein sequence ID" value="MCH6165815.1"/>
    <property type="molecule type" value="Genomic_DNA"/>
</dbReference>
<evidence type="ECO:0000313" key="4">
    <source>
        <dbReference type="Proteomes" id="UP001299970"/>
    </source>
</evidence>
<dbReference type="PANTHER" id="PTHR43639">
    <property type="entry name" value="OXIDOREDUCTASE, SHORT-CHAIN DEHYDROGENASE/REDUCTASE FAMILY (AFU_ORTHOLOGUE AFUA_5G02870)"/>
    <property type="match status" value="1"/>
</dbReference>
<evidence type="ECO:0000313" key="3">
    <source>
        <dbReference type="EMBL" id="MCH6165815.1"/>
    </source>
</evidence>
<evidence type="ECO:0000256" key="2">
    <source>
        <dbReference type="ARBA" id="ARBA00023002"/>
    </source>
</evidence>
<dbReference type="Proteomes" id="UP001299970">
    <property type="component" value="Unassembled WGS sequence"/>
</dbReference>
<sequence length="246" mass="26144">MTGVSRRIGIGAAIARRLAATGTSLFLHSWEPHDADQPWGADSNGAELLVEELTATGARVEHAAADFSEPTAPASILNQAVGVFGHIDILVANHARSSRQNLDQLTCEEIDLSYAVNTRASMLLVKEFARQHSGVTPGRVILMTSGQHRGPIPDELPYIASKGALHQLTISLAAHLAPRNITVNTIDPGATDTGYADDQLRREVIAHEPMGRWGEPDDAARLVSWLTGPDASWVTGQVIVSSGGGP</sequence>
<comment type="caution">
    <text evidence="3">The sequence shown here is derived from an EMBL/GenBank/DDBJ whole genome shotgun (WGS) entry which is preliminary data.</text>
</comment>
<organism evidence="3 4">
    <name type="scientific">Pseudonocardia alaniniphila</name>
    <dbReference type="NCBI Taxonomy" id="75291"/>
    <lineage>
        <taxon>Bacteria</taxon>
        <taxon>Bacillati</taxon>
        <taxon>Actinomycetota</taxon>
        <taxon>Actinomycetes</taxon>
        <taxon>Pseudonocardiales</taxon>
        <taxon>Pseudonocardiaceae</taxon>
        <taxon>Pseudonocardia</taxon>
    </lineage>
</organism>
<dbReference type="PANTHER" id="PTHR43639:SF1">
    <property type="entry name" value="SHORT-CHAIN DEHYDROGENASE_REDUCTASE FAMILY PROTEIN"/>
    <property type="match status" value="1"/>
</dbReference>
<gene>
    <name evidence="3" type="ORF">MMF94_08985</name>
</gene>
<name>A0ABS9TB88_9PSEU</name>
<proteinExistence type="inferred from homology"/>
<comment type="similarity">
    <text evidence="1">Belongs to the short-chain dehydrogenases/reductases (SDR) family.</text>
</comment>
<dbReference type="NCBIfam" id="NF009389">
    <property type="entry name" value="PRK12748.1"/>
    <property type="match status" value="1"/>
</dbReference>
<dbReference type="CDD" id="cd05233">
    <property type="entry name" value="SDR_c"/>
    <property type="match status" value="1"/>
</dbReference>
<dbReference type="Pfam" id="PF13561">
    <property type="entry name" value="adh_short_C2"/>
    <property type="match status" value="1"/>
</dbReference>
<reference evidence="3 4" key="1">
    <citation type="submission" date="2022-03" db="EMBL/GenBank/DDBJ databases">
        <title>Pseudonocardia alaer sp. nov., a novel actinomycete isolated from reed forest soil.</title>
        <authorList>
            <person name="Wang L."/>
        </authorList>
    </citation>
    <scope>NUCLEOTIDE SEQUENCE [LARGE SCALE GENOMIC DNA]</scope>
    <source>
        <strain evidence="3 4">Y-16303</strain>
    </source>
</reference>
<keyword evidence="2" id="KW-0560">Oxidoreductase</keyword>
<keyword evidence="4" id="KW-1185">Reference proteome</keyword>
<protein>
    <submittedName>
        <fullName evidence="3">SDR family oxidoreductase</fullName>
    </submittedName>
</protein>
<dbReference type="InterPro" id="IPR036291">
    <property type="entry name" value="NAD(P)-bd_dom_sf"/>
</dbReference>
<dbReference type="PRINTS" id="PR00081">
    <property type="entry name" value="GDHRDH"/>
</dbReference>
<dbReference type="Gene3D" id="3.40.50.720">
    <property type="entry name" value="NAD(P)-binding Rossmann-like Domain"/>
    <property type="match status" value="1"/>
</dbReference>